<gene>
    <name evidence="1" type="ORF">JBK99_07035</name>
</gene>
<evidence type="ECO:0000313" key="2">
    <source>
        <dbReference type="Proteomes" id="UP000863577"/>
    </source>
</evidence>
<comment type="caution">
    <text evidence="1">The sequence shown here is derived from an EMBL/GenBank/DDBJ whole genome shotgun (WGS) entry which is preliminary data.</text>
</comment>
<accession>A0AAN5TB13</accession>
<organism evidence="1 2">
    <name type="scientific">Legionella pneumophila</name>
    <dbReference type="NCBI Taxonomy" id="446"/>
    <lineage>
        <taxon>Bacteria</taxon>
        <taxon>Pseudomonadati</taxon>
        <taxon>Pseudomonadota</taxon>
        <taxon>Gammaproteobacteria</taxon>
        <taxon>Legionellales</taxon>
        <taxon>Legionellaceae</taxon>
        <taxon>Legionella</taxon>
    </lineage>
</organism>
<dbReference type="EMBL" id="DACWOD010000004">
    <property type="protein sequence ID" value="HAU2396086.1"/>
    <property type="molecule type" value="Genomic_DNA"/>
</dbReference>
<reference evidence="1" key="2">
    <citation type="submission" date="2019-09" db="EMBL/GenBank/DDBJ databases">
        <authorList>
            <consortium name="NCBI Pathogen Detection Project"/>
        </authorList>
    </citation>
    <scope>NUCLEOTIDE SEQUENCE</scope>
    <source>
        <strain evidence="1">CL18-200174</strain>
    </source>
</reference>
<dbReference type="RefSeq" id="WP_062740848.1">
    <property type="nucleotide sequence ID" value="NZ_CP117814.1"/>
</dbReference>
<dbReference type="InterPro" id="IPR043733">
    <property type="entry name" value="DUF5677"/>
</dbReference>
<dbReference type="Pfam" id="PF18928">
    <property type="entry name" value="DUF5677"/>
    <property type="match status" value="1"/>
</dbReference>
<dbReference type="AlphaFoldDB" id="A0AAN5TB13"/>
<name>A0AAN5TB13_LEGPN</name>
<protein>
    <submittedName>
        <fullName evidence="1">Uncharacterized protein</fullName>
    </submittedName>
</protein>
<evidence type="ECO:0000313" key="1">
    <source>
        <dbReference type="EMBL" id="HAU2396086.1"/>
    </source>
</evidence>
<sequence length="288" mass="33761">MFPSPPADIEEILIRCKDTNQYEEVAYEWYKYVAQIALFAASLDINSPLISFQNKSNYGVLIGLLSRMSRLMLSNIKLSSGALHGETTTILDRCINESAIKLIWLCKNYKENKFDVFKAKALWTEIKLKKEINQNIKKRKGNILPIEDRMLSSINKYLYESKLTEDQIQKLRHQMPNMADIIKSIGMNDLHYTVIMNIGSHSLHGTWVSLKRDYYTENESEVYLKDMSESYTHINQYISVSNYVIESLRYFFELIFQGGESKENFKRLLDDIKKEILNIWDLHEQKNN</sequence>
<reference evidence="1" key="1">
    <citation type="journal article" date="2018" name="Genome Biol.">
        <title>SKESA: strategic k-mer extension for scrupulous assemblies.</title>
        <authorList>
            <person name="Souvorov A."/>
            <person name="Agarwala R."/>
            <person name="Lipman D.J."/>
        </authorList>
    </citation>
    <scope>NUCLEOTIDE SEQUENCE</scope>
    <source>
        <strain evidence="1">CL18-200174</strain>
    </source>
</reference>
<proteinExistence type="predicted"/>
<dbReference type="Proteomes" id="UP000863577">
    <property type="component" value="Unassembled WGS sequence"/>
</dbReference>